<dbReference type="InParanoid" id="A0A3Q7FZ52"/>
<dbReference type="PaxDb" id="4081-Solyc04g024650.1.1"/>
<sequence length="69" mass="8045">VWKGQVQQRSPAGTVTFHQNTMCGSPARAMGWSDPGFIHTSFLKELWPNVVKFIWWYSFVSSIDMYTRF</sequence>
<proteinExistence type="predicted"/>
<reference evidence="1" key="1">
    <citation type="journal article" date="2012" name="Nature">
        <title>The tomato genome sequence provides insights into fleshy fruit evolution.</title>
        <authorList>
            <consortium name="Tomato Genome Consortium"/>
        </authorList>
    </citation>
    <scope>NUCLEOTIDE SEQUENCE [LARGE SCALE GENOMIC DNA]</scope>
    <source>
        <strain evidence="1">cv. Heinz 1706</strain>
    </source>
</reference>
<name>A0A3Q7FZ52_SOLLC</name>
<dbReference type="PANTHER" id="PTHR45778:SF6">
    <property type="entry name" value="INACTIVE PURPLE ACID PHOSPHATASE 24-RELATED"/>
    <property type="match status" value="1"/>
</dbReference>
<keyword evidence="2" id="KW-1185">Reference proteome</keyword>
<dbReference type="Gramene" id="Solyc04g024650.2.1">
    <property type="protein sequence ID" value="Solyc04g024650.2.1"/>
    <property type="gene ID" value="Solyc04g024650.2"/>
</dbReference>
<dbReference type="Proteomes" id="UP000004994">
    <property type="component" value="Chromosome 4"/>
</dbReference>
<reference evidence="1" key="2">
    <citation type="submission" date="2019-01" db="UniProtKB">
        <authorList>
            <consortium name="EnsemblPlants"/>
        </authorList>
    </citation>
    <scope>IDENTIFICATION</scope>
    <source>
        <strain evidence="1">cv. Heinz 1706</strain>
    </source>
</reference>
<accession>A0A3Q7FZ52</accession>
<dbReference type="AlphaFoldDB" id="A0A3Q7FZ52"/>
<dbReference type="PANTHER" id="PTHR45778">
    <property type="entry name" value="PURPLE ACID PHOSPHATASE-RELATED"/>
    <property type="match status" value="1"/>
</dbReference>
<protein>
    <submittedName>
        <fullName evidence="1">Uncharacterized protein</fullName>
    </submittedName>
</protein>
<evidence type="ECO:0000313" key="2">
    <source>
        <dbReference type="Proteomes" id="UP000004994"/>
    </source>
</evidence>
<evidence type="ECO:0000313" key="1">
    <source>
        <dbReference type="EnsemblPlants" id="Solyc04g024650.2.1"/>
    </source>
</evidence>
<dbReference type="EnsemblPlants" id="Solyc04g024650.2.1">
    <property type="protein sequence ID" value="Solyc04g024650.2.1"/>
    <property type="gene ID" value="Solyc04g024650.2"/>
</dbReference>
<dbReference type="STRING" id="4081.A0A3Q7FZ52"/>
<organism evidence="1">
    <name type="scientific">Solanum lycopersicum</name>
    <name type="common">Tomato</name>
    <name type="synonym">Lycopersicon esculentum</name>
    <dbReference type="NCBI Taxonomy" id="4081"/>
    <lineage>
        <taxon>Eukaryota</taxon>
        <taxon>Viridiplantae</taxon>
        <taxon>Streptophyta</taxon>
        <taxon>Embryophyta</taxon>
        <taxon>Tracheophyta</taxon>
        <taxon>Spermatophyta</taxon>
        <taxon>Magnoliopsida</taxon>
        <taxon>eudicotyledons</taxon>
        <taxon>Gunneridae</taxon>
        <taxon>Pentapetalae</taxon>
        <taxon>asterids</taxon>
        <taxon>lamiids</taxon>
        <taxon>Solanales</taxon>
        <taxon>Solanaceae</taxon>
        <taxon>Solanoideae</taxon>
        <taxon>Solaneae</taxon>
        <taxon>Solanum</taxon>
        <taxon>Solanum subgen. Lycopersicon</taxon>
    </lineage>
</organism>